<dbReference type="Pfam" id="PF00528">
    <property type="entry name" value="BPD_transp_1"/>
    <property type="match status" value="1"/>
</dbReference>
<dbReference type="PANTHER" id="PTHR43386">
    <property type="entry name" value="OLIGOPEPTIDE TRANSPORT SYSTEM PERMEASE PROTEIN APPC"/>
    <property type="match status" value="1"/>
</dbReference>
<accession>A0A1M4XPW0</accession>
<dbReference type="PROSITE" id="PS50928">
    <property type="entry name" value="ABC_TM1"/>
    <property type="match status" value="1"/>
</dbReference>
<keyword evidence="4 7" id="KW-0812">Transmembrane</keyword>
<comment type="subcellular location">
    <subcellularLocation>
        <location evidence="1 7">Cell membrane</location>
        <topology evidence="1 7">Multi-pass membrane protein</topology>
    </subcellularLocation>
</comment>
<dbReference type="AlphaFoldDB" id="A0A1M4XPW0"/>
<dbReference type="STRING" id="1122195.SAMN02745164_01482"/>
<dbReference type="Proteomes" id="UP000184334">
    <property type="component" value="Unassembled WGS sequence"/>
</dbReference>
<protein>
    <submittedName>
        <fullName evidence="9">Peptide/nickel transport system permease protein</fullName>
    </submittedName>
</protein>
<evidence type="ECO:0000256" key="2">
    <source>
        <dbReference type="ARBA" id="ARBA00022448"/>
    </source>
</evidence>
<comment type="caution">
    <text evidence="9">The sequence shown here is derived from an EMBL/GenBank/DDBJ whole genome shotgun (WGS) entry which is preliminary data.</text>
</comment>
<evidence type="ECO:0000256" key="6">
    <source>
        <dbReference type="ARBA" id="ARBA00023136"/>
    </source>
</evidence>
<name>A0A1M4XPW0_MARH1</name>
<feature type="transmembrane region" description="Helical" evidence="7">
    <location>
        <begin position="247"/>
        <end position="270"/>
    </location>
</feature>
<evidence type="ECO:0000313" key="10">
    <source>
        <dbReference type="Proteomes" id="UP000184334"/>
    </source>
</evidence>
<evidence type="ECO:0000256" key="3">
    <source>
        <dbReference type="ARBA" id="ARBA00022475"/>
    </source>
</evidence>
<dbReference type="RefSeq" id="WP_072865013.1">
    <property type="nucleotide sequence ID" value="NZ_FQUI01000024.1"/>
</dbReference>
<feature type="transmembrane region" description="Helical" evidence="7">
    <location>
        <begin position="115"/>
        <end position="138"/>
    </location>
</feature>
<keyword evidence="10" id="KW-1185">Reference proteome</keyword>
<dbReference type="InterPro" id="IPR035906">
    <property type="entry name" value="MetI-like_sf"/>
</dbReference>
<evidence type="ECO:0000313" key="9">
    <source>
        <dbReference type="EMBL" id="SHE95617.1"/>
    </source>
</evidence>
<reference evidence="9" key="1">
    <citation type="submission" date="2016-11" db="EMBL/GenBank/DDBJ databases">
        <authorList>
            <person name="Varghese N."/>
            <person name="Submissions S."/>
        </authorList>
    </citation>
    <scope>NUCLEOTIDE SEQUENCE [LARGE SCALE GENOMIC DNA]</scope>
    <source>
        <strain evidence="9">DSM 16785</strain>
    </source>
</reference>
<gene>
    <name evidence="9" type="ORF">SAMN02745164_01482</name>
</gene>
<feature type="transmembrane region" description="Helical" evidence="7">
    <location>
        <begin position="20"/>
        <end position="40"/>
    </location>
</feature>
<sequence length="285" mass="32286">MKFDLKKYDYLYFALKNKKVIFGIFVFTILLMLGIIGPYFSKYNPLDYAGPGYMPPNKDYWLGTNIFGQDLYTQIVYGLRSSYFVGFFGGTIATIIGLFIGFLSGYKGKWIDEGLMMITNIMLVIPTLAILIIISAYLSFRGMVFESIIIGLTNWPWTARAIRSLTMSIKNKEFVNLSKISALPTRKIILEDIASNMFSYIFMVYILQFGGAVLSAVTLDFIGLGPTKGISLGLIMQIARDWNAIQLGMWWWAIIPGLIITLLVTSLYFINTGLDEVFNPKLREM</sequence>
<dbReference type="SUPFAM" id="SSF161098">
    <property type="entry name" value="MetI-like"/>
    <property type="match status" value="1"/>
</dbReference>
<dbReference type="CDD" id="cd06261">
    <property type="entry name" value="TM_PBP2"/>
    <property type="match status" value="1"/>
</dbReference>
<evidence type="ECO:0000256" key="7">
    <source>
        <dbReference type="RuleBase" id="RU363032"/>
    </source>
</evidence>
<evidence type="ECO:0000259" key="8">
    <source>
        <dbReference type="PROSITE" id="PS50928"/>
    </source>
</evidence>
<evidence type="ECO:0000256" key="1">
    <source>
        <dbReference type="ARBA" id="ARBA00004651"/>
    </source>
</evidence>
<dbReference type="EMBL" id="FQUI01000024">
    <property type="protein sequence ID" value="SHE95617.1"/>
    <property type="molecule type" value="Genomic_DNA"/>
</dbReference>
<feature type="domain" description="ABC transmembrane type-1" evidence="8">
    <location>
        <begin position="79"/>
        <end position="271"/>
    </location>
</feature>
<evidence type="ECO:0000256" key="4">
    <source>
        <dbReference type="ARBA" id="ARBA00022692"/>
    </source>
</evidence>
<proteinExistence type="inferred from homology"/>
<dbReference type="GO" id="GO:0005886">
    <property type="term" value="C:plasma membrane"/>
    <property type="evidence" value="ECO:0007669"/>
    <property type="project" value="UniProtKB-SubCell"/>
</dbReference>
<keyword evidence="5 7" id="KW-1133">Transmembrane helix</keyword>
<dbReference type="PANTHER" id="PTHR43386:SF1">
    <property type="entry name" value="D,D-DIPEPTIDE TRANSPORT SYSTEM PERMEASE PROTEIN DDPC-RELATED"/>
    <property type="match status" value="1"/>
</dbReference>
<dbReference type="OrthoDB" id="9783218at2"/>
<dbReference type="InterPro" id="IPR050366">
    <property type="entry name" value="BP-dependent_transpt_permease"/>
</dbReference>
<dbReference type="InterPro" id="IPR000515">
    <property type="entry name" value="MetI-like"/>
</dbReference>
<keyword evidence="6 7" id="KW-0472">Membrane</keyword>
<keyword evidence="3" id="KW-1003">Cell membrane</keyword>
<dbReference type="Gene3D" id="1.10.3720.10">
    <property type="entry name" value="MetI-like"/>
    <property type="match status" value="1"/>
</dbReference>
<evidence type="ECO:0000256" key="5">
    <source>
        <dbReference type="ARBA" id="ARBA00022989"/>
    </source>
</evidence>
<feature type="transmembrane region" description="Helical" evidence="7">
    <location>
        <begin position="83"/>
        <end position="103"/>
    </location>
</feature>
<dbReference type="GO" id="GO:0071916">
    <property type="term" value="F:dipeptide transmembrane transporter activity"/>
    <property type="evidence" value="ECO:0007669"/>
    <property type="project" value="TreeGrafter"/>
</dbReference>
<feature type="transmembrane region" description="Helical" evidence="7">
    <location>
        <begin position="200"/>
        <end position="226"/>
    </location>
</feature>
<organism evidence="9 10">
    <name type="scientific">Marinitoga hydrogenitolerans (strain DSM 16785 / JCM 12826 / AT1271)</name>
    <dbReference type="NCBI Taxonomy" id="1122195"/>
    <lineage>
        <taxon>Bacteria</taxon>
        <taxon>Thermotogati</taxon>
        <taxon>Thermotogota</taxon>
        <taxon>Thermotogae</taxon>
        <taxon>Petrotogales</taxon>
        <taxon>Petrotogaceae</taxon>
        <taxon>Marinitoga</taxon>
    </lineage>
</organism>
<comment type="similarity">
    <text evidence="7">Belongs to the binding-protein-dependent transport system permease family.</text>
</comment>
<keyword evidence="2 7" id="KW-0813">Transport</keyword>